<organism evidence="2">
    <name type="scientific">Quercus suber</name>
    <name type="common">Cork oak</name>
    <dbReference type="NCBI Taxonomy" id="58331"/>
    <lineage>
        <taxon>Eukaryota</taxon>
        <taxon>Viridiplantae</taxon>
        <taxon>Streptophyta</taxon>
        <taxon>Embryophyta</taxon>
        <taxon>Tracheophyta</taxon>
        <taxon>Spermatophyta</taxon>
        <taxon>Magnoliopsida</taxon>
        <taxon>eudicotyledons</taxon>
        <taxon>Gunneridae</taxon>
        <taxon>Pentapetalae</taxon>
        <taxon>rosids</taxon>
        <taxon>fabids</taxon>
        <taxon>Fagales</taxon>
        <taxon>Fagaceae</taxon>
        <taxon>Quercus</taxon>
    </lineage>
</organism>
<accession>A0AAW0M0V1</accession>
<comment type="caution">
    <text evidence="2">The sequence shown here is derived from an EMBL/GenBank/DDBJ whole genome shotgun (WGS) entry which is preliminary data.</text>
</comment>
<keyword evidence="1" id="KW-1133">Transmembrane helix</keyword>
<dbReference type="AlphaFoldDB" id="A0AAW0M0V1"/>
<reference evidence="2" key="2">
    <citation type="journal article" date="2018" name="Sci. Data">
        <title>The draft genome sequence of cork oak.</title>
        <authorList>
            <person name="Ramos A.M."/>
            <person name="Usie A."/>
            <person name="Barbosa P."/>
            <person name="Barros P.M."/>
            <person name="Capote T."/>
            <person name="Chaves I."/>
            <person name="Simoes F."/>
            <person name="Abreu I."/>
            <person name="Carrasquinho I."/>
            <person name="Faro C."/>
            <person name="Guimaraes J.B."/>
            <person name="Mendonca D."/>
            <person name="Nobrega F."/>
            <person name="Rodrigues L."/>
            <person name="Saibo N.J.M."/>
            <person name="Varela M.C."/>
            <person name="Egas C."/>
            <person name="Matos J."/>
            <person name="Miguel C.M."/>
            <person name="Oliveira M.M."/>
            <person name="Ricardo C.P."/>
            <person name="Goncalves S."/>
        </authorList>
    </citation>
    <scope>NUCLEOTIDE SEQUENCE [LARGE SCALE GENOMIC DNA]</scope>
    <source>
        <strain evidence="2">HL8</strain>
    </source>
</reference>
<gene>
    <name evidence="2" type="primary">CER1_5</name>
    <name evidence="2" type="ORF">CFP56_019180</name>
</gene>
<feature type="transmembrane region" description="Helical" evidence="1">
    <location>
        <begin position="7"/>
        <end position="25"/>
    </location>
</feature>
<reference evidence="2" key="1">
    <citation type="submission" date="2017-12" db="EMBL/GenBank/DDBJ databases">
        <authorList>
            <person name="Barbosa P."/>
            <person name="Usie A."/>
            <person name="Ramos A.M."/>
        </authorList>
    </citation>
    <scope>NUCLEOTIDE SEQUENCE</scope>
    <source>
        <strain evidence="2">HL8</strain>
        <tissue evidence="2">Leaves</tissue>
    </source>
</reference>
<protein>
    <submittedName>
        <fullName evidence="2">Protein eceriferum 1</fullName>
    </submittedName>
</protein>
<evidence type="ECO:0000313" key="2">
    <source>
        <dbReference type="EMBL" id="KAK7857182.1"/>
    </source>
</evidence>
<keyword evidence="1" id="KW-0812">Transmembrane</keyword>
<reference evidence="2" key="3">
    <citation type="submission" date="2023-07" db="EMBL/GenBank/DDBJ databases">
        <title>An improved reference 1 genome and first organelle genomes of Quercus suber.</title>
        <authorList>
            <consortium name="Genosuber Consortium"/>
            <person name="Usie A."/>
            <person name="Serra O."/>
            <person name="Barros P."/>
        </authorList>
    </citation>
    <scope>NUCLEOTIDE SEQUENCE</scope>
    <source>
        <strain evidence="2">HL8</strain>
        <tissue evidence="2">Leaves</tissue>
    </source>
</reference>
<keyword evidence="1" id="KW-0472">Membrane</keyword>
<feature type="transmembrane region" description="Helical" evidence="1">
    <location>
        <begin position="61"/>
        <end position="77"/>
    </location>
</feature>
<name>A0AAW0M0V1_QUESU</name>
<proteinExistence type="predicted"/>
<dbReference type="EMBL" id="PKMF04000029">
    <property type="protein sequence ID" value="KAK7857182.1"/>
    <property type="molecule type" value="Genomic_DNA"/>
</dbReference>
<sequence length="144" mass="17073">MHQQEKVLYFYLYLIVFYMATKPGILTDWPWTPLGRFKYVILAPWAIHSTYSFIVKDKSESSLSLFLIFPFLLWRMLHNQIWISLSRREPTIVEDRWSNYDDSSTFWSCRVSLLLAPQSTAPPLSLLSLPFPSPFFNCHRAYNL</sequence>
<evidence type="ECO:0000256" key="1">
    <source>
        <dbReference type="SAM" id="Phobius"/>
    </source>
</evidence>